<keyword evidence="7" id="KW-0159">Chromosome partition</keyword>
<feature type="transmembrane region" description="Helical" evidence="17">
    <location>
        <begin position="105"/>
        <end position="123"/>
    </location>
</feature>
<feature type="transmembrane region" description="Helical" evidence="17">
    <location>
        <begin position="160"/>
        <end position="179"/>
    </location>
</feature>
<reference evidence="19 20" key="1">
    <citation type="submission" date="2007-08" db="EMBL/GenBank/DDBJ databases">
        <title>Complete sequence of Roseiflexus castenholzii DSM 13941.</title>
        <authorList>
            <consortium name="US DOE Joint Genome Institute"/>
            <person name="Copeland A."/>
            <person name="Lucas S."/>
            <person name="Lapidus A."/>
            <person name="Barry K."/>
            <person name="Glavina del Rio T."/>
            <person name="Dalin E."/>
            <person name="Tice H."/>
            <person name="Pitluck S."/>
            <person name="Thompson L.S."/>
            <person name="Brettin T."/>
            <person name="Bruce D."/>
            <person name="Detter J.C."/>
            <person name="Han C."/>
            <person name="Tapia R."/>
            <person name="Schmutz J."/>
            <person name="Larimer F."/>
            <person name="Land M."/>
            <person name="Hauser L."/>
            <person name="Kyrpides N."/>
            <person name="Mikhailova N."/>
            <person name="Bryant D.A."/>
            <person name="Hanada S."/>
            <person name="Tsukatani Y."/>
            <person name="Richardson P."/>
        </authorList>
    </citation>
    <scope>NUCLEOTIDE SEQUENCE [LARGE SCALE GENOMIC DNA]</scope>
    <source>
        <strain evidence="20">DSM 13941 / HLO8</strain>
    </source>
</reference>
<dbReference type="AlphaFoldDB" id="A7NIJ0"/>
<evidence type="ECO:0000313" key="20">
    <source>
        <dbReference type="Proteomes" id="UP000000263"/>
    </source>
</evidence>
<evidence type="ECO:0000256" key="2">
    <source>
        <dbReference type="ARBA" id="ARBA00006474"/>
    </source>
</evidence>
<feature type="transmembrane region" description="Helical" evidence="17">
    <location>
        <begin position="37"/>
        <end position="60"/>
    </location>
</feature>
<accession>A7NIJ0</accession>
<evidence type="ECO:0000256" key="10">
    <source>
        <dbReference type="ARBA" id="ARBA00023125"/>
    </source>
</evidence>
<dbReference type="InterPro" id="IPR036388">
    <property type="entry name" value="WH-like_DNA-bd_sf"/>
</dbReference>
<keyword evidence="3" id="KW-1003">Cell membrane</keyword>
<comment type="subunit">
    <text evidence="14">Homohexamer. Forms a ring that surrounds DNA.</text>
</comment>
<dbReference type="Pfam" id="PF13491">
    <property type="entry name" value="FtsK_4TM"/>
    <property type="match status" value="1"/>
</dbReference>
<dbReference type="EMBL" id="CP000804">
    <property type="protein sequence ID" value="ABU57290.1"/>
    <property type="molecule type" value="Genomic_DNA"/>
</dbReference>
<evidence type="ECO:0000256" key="5">
    <source>
        <dbReference type="ARBA" id="ARBA00022692"/>
    </source>
</evidence>
<dbReference type="SMART" id="SM00843">
    <property type="entry name" value="Ftsk_gamma"/>
    <property type="match status" value="1"/>
</dbReference>
<dbReference type="GO" id="GO:0005524">
    <property type="term" value="F:ATP binding"/>
    <property type="evidence" value="ECO:0007669"/>
    <property type="project" value="UniProtKB-UniRule"/>
</dbReference>
<feature type="region of interest" description="Disordered" evidence="16">
    <location>
        <begin position="1"/>
        <end position="29"/>
    </location>
</feature>
<dbReference type="InterPro" id="IPR025199">
    <property type="entry name" value="FtsK_4TM"/>
</dbReference>
<evidence type="ECO:0000256" key="17">
    <source>
        <dbReference type="SAM" id="Phobius"/>
    </source>
</evidence>
<comment type="subcellular location">
    <subcellularLocation>
        <location evidence="1">Cell membrane</location>
        <topology evidence="1">Multi-pass membrane protein</topology>
    </subcellularLocation>
</comment>
<dbReference type="InterPro" id="IPR027417">
    <property type="entry name" value="P-loop_NTPase"/>
</dbReference>
<evidence type="ECO:0000256" key="7">
    <source>
        <dbReference type="ARBA" id="ARBA00022829"/>
    </source>
</evidence>
<evidence type="ECO:0000256" key="14">
    <source>
        <dbReference type="ARBA" id="ARBA00025923"/>
    </source>
</evidence>
<feature type="region of interest" description="Disordered" evidence="16">
    <location>
        <begin position="253"/>
        <end position="283"/>
    </location>
</feature>
<feature type="region of interest" description="Disordered" evidence="16">
    <location>
        <begin position="786"/>
        <end position="806"/>
    </location>
</feature>
<dbReference type="SUPFAM" id="SSF46785">
    <property type="entry name" value="Winged helix' DNA-binding domain"/>
    <property type="match status" value="1"/>
</dbReference>
<feature type="compositionally biased region" description="Low complexity" evidence="16">
    <location>
        <begin position="207"/>
        <end position="217"/>
    </location>
</feature>
<evidence type="ECO:0000256" key="15">
    <source>
        <dbReference type="PROSITE-ProRule" id="PRU00289"/>
    </source>
</evidence>
<dbReference type="Gene3D" id="3.40.50.300">
    <property type="entry name" value="P-loop containing nucleotide triphosphate hydrolases"/>
    <property type="match status" value="1"/>
</dbReference>
<comment type="function">
    <text evidence="13">Essential cell division protein that coordinates cell division and chromosome segregation. The N-terminus is involved in assembly of the cell-division machinery. The C-terminus functions as a DNA motor that moves dsDNA in an ATP-dependent manner towards the dif recombination site, which is located within the replication terminus region. Required for activation of the Xer recombinase, allowing activation of chromosome unlinking by recombination.</text>
</comment>
<feature type="binding site" evidence="15">
    <location>
        <begin position="473"/>
        <end position="480"/>
    </location>
    <ligand>
        <name>ATP</name>
        <dbReference type="ChEBI" id="CHEBI:30616"/>
    </ligand>
</feature>
<protein>
    <submittedName>
        <fullName evidence="19">Cell divisionFtsK/SpoIIIE</fullName>
    </submittedName>
</protein>
<dbReference type="Gene3D" id="3.30.980.40">
    <property type="match status" value="1"/>
</dbReference>
<feature type="region of interest" description="Disordered" evidence="16">
    <location>
        <begin position="206"/>
        <end position="239"/>
    </location>
</feature>
<dbReference type="InterPro" id="IPR002543">
    <property type="entry name" value="FtsK_dom"/>
</dbReference>
<feature type="compositionally biased region" description="Basic and acidic residues" evidence="16">
    <location>
        <begin position="703"/>
        <end position="723"/>
    </location>
</feature>
<proteinExistence type="inferred from homology"/>
<dbReference type="SUPFAM" id="SSF52540">
    <property type="entry name" value="P-loop containing nucleoside triphosphate hydrolases"/>
    <property type="match status" value="1"/>
</dbReference>
<keyword evidence="8 15" id="KW-0067">ATP-binding</keyword>
<evidence type="ECO:0000259" key="18">
    <source>
        <dbReference type="PROSITE" id="PS50901"/>
    </source>
</evidence>
<gene>
    <name evidence="19" type="ordered locus">Rcas_1193</name>
</gene>
<keyword evidence="4 19" id="KW-0132">Cell division</keyword>
<feature type="compositionally biased region" description="Low complexity" evidence="16">
    <location>
        <begin position="1"/>
        <end position="13"/>
    </location>
</feature>
<comment type="similarity">
    <text evidence="2">Belongs to the FtsK/SpoIIIE/SftA family.</text>
</comment>
<dbReference type="InterPro" id="IPR050206">
    <property type="entry name" value="FtsK/SpoIIIE/SftA"/>
</dbReference>
<keyword evidence="12" id="KW-0131">Cell cycle</keyword>
<evidence type="ECO:0000256" key="13">
    <source>
        <dbReference type="ARBA" id="ARBA00024986"/>
    </source>
</evidence>
<dbReference type="GO" id="GO:0005886">
    <property type="term" value="C:plasma membrane"/>
    <property type="evidence" value="ECO:0007669"/>
    <property type="project" value="UniProtKB-SubCell"/>
</dbReference>
<dbReference type="GO" id="GO:0003677">
    <property type="term" value="F:DNA binding"/>
    <property type="evidence" value="ECO:0007669"/>
    <property type="project" value="UniProtKB-KW"/>
</dbReference>
<keyword evidence="20" id="KW-1185">Reference proteome</keyword>
<dbReference type="GO" id="GO:0007059">
    <property type="term" value="P:chromosome segregation"/>
    <property type="evidence" value="ECO:0007669"/>
    <property type="project" value="UniProtKB-KW"/>
</dbReference>
<dbReference type="Pfam" id="PF17854">
    <property type="entry name" value="FtsK_alpha"/>
    <property type="match status" value="1"/>
</dbReference>
<evidence type="ECO:0000256" key="12">
    <source>
        <dbReference type="ARBA" id="ARBA00023306"/>
    </source>
</evidence>
<evidence type="ECO:0000256" key="4">
    <source>
        <dbReference type="ARBA" id="ARBA00022618"/>
    </source>
</evidence>
<evidence type="ECO:0000313" key="19">
    <source>
        <dbReference type="EMBL" id="ABU57290.1"/>
    </source>
</evidence>
<dbReference type="Pfam" id="PF09397">
    <property type="entry name" value="FtsK_gamma"/>
    <property type="match status" value="1"/>
</dbReference>
<keyword evidence="10" id="KW-0238">DNA-binding</keyword>
<dbReference type="HOGENOM" id="CLU_001981_9_7_0"/>
<dbReference type="PANTHER" id="PTHR22683">
    <property type="entry name" value="SPORULATION PROTEIN RELATED"/>
    <property type="match status" value="1"/>
</dbReference>
<evidence type="ECO:0000256" key="3">
    <source>
        <dbReference type="ARBA" id="ARBA00022475"/>
    </source>
</evidence>
<dbReference type="PROSITE" id="PS50901">
    <property type="entry name" value="FTSK"/>
    <property type="match status" value="1"/>
</dbReference>
<feature type="transmembrane region" description="Helical" evidence="17">
    <location>
        <begin position="72"/>
        <end position="93"/>
    </location>
</feature>
<dbReference type="InterPro" id="IPR018541">
    <property type="entry name" value="Ftsk_gamma"/>
</dbReference>
<keyword evidence="9 17" id="KW-1133">Transmembrane helix</keyword>
<dbReference type="RefSeq" id="WP_012119720.1">
    <property type="nucleotide sequence ID" value="NC_009767.1"/>
</dbReference>
<sequence>MARAKSSSTGRKSTGTRRKRSGAASTPALRPEHQRELFALGLIAVAAVTVVFYVTGTAGVIGSSWVELTRRLLGWGALVAPLSLGLLGVAILLQEQYEDVRLTGATVLGTLLVLTALLVLLEFSIGVREGFDTRIGEGGGIVGYAILALLSQAIGRPAALVIACLTGLAGILLTFDITLHELSSSLRDSFARFWATVWNPGVRRTEASAAPASRAAPTKPDASTTYVPPPQADDDIVPTPIAERPTRASLFQRPETRTRRTAVSTATPAIKPETASPPASGAPPGNTTLLTNLLATPAGGTPAEAVQKPLEGFEMSPVHRAWPLPSLDLLESYPEGTITDEEKRLRSRLIEETLASFKVEAQVVGVNTGPAVTQFELQPAVGVKVSKITTLERDLALALAATSIRIEAPIPGKNVIGIEIPNSAISIVGMREVIESEEFERAKGRLKWPLGKDVSGTPIIAALDRMPHALMAGATGTGKSAGINALVCSLLLKHTPDELKFIMIDPKMVELIVYNRIPHMLSPVVTELERVVPTLKWATREMERRYKVFARYGFRNIEGYKTAARRRADLEPLPYIVLIIDELADLMMMAPDEVETLICRLAQMARATGIHLVIATQRPSVDVVTGLIKANFPTRIAFAVTSQTDSRVILDMNGAEQLLGRGDMLYMAADAARPVRLQGTWVSEAEVERIVQFWRDATPPDAGDTKGKPGDPTEKEKTGDQSEMRPPGEFLSAAEQDELLPQAIKLVQQHSRASASLLQRRLRIGYSKAAQLIDLLEQHGIVGPAEEGRSREVLKRGEDRELEGLP</sequence>
<evidence type="ECO:0000256" key="1">
    <source>
        <dbReference type="ARBA" id="ARBA00004651"/>
    </source>
</evidence>
<evidence type="ECO:0000256" key="11">
    <source>
        <dbReference type="ARBA" id="ARBA00023136"/>
    </source>
</evidence>
<dbReference type="Pfam" id="PF01580">
    <property type="entry name" value="FtsK_SpoIIIE"/>
    <property type="match status" value="1"/>
</dbReference>
<evidence type="ECO:0000256" key="9">
    <source>
        <dbReference type="ARBA" id="ARBA00022989"/>
    </source>
</evidence>
<dbReference type="InterPro" id="IPR003593">
    <property type="entry name" value="AAA+_ATPase"/>
</dbReference>
<keyword evidence="11 17" id="KW-0472">Membrane</keyword>
<dbReference type="CDD" id="cd01127">
    <property type="entry name" value="TrwB_TraG_TraD_VirD4"/>
    <property type="match status" value="1"/>
</dbReference>
<dbReference type="OrthoDB" id="9807790at2"/>
<evidence type="ECO:0000256" key="6">
    <source>
        <dbReference type="ARBA" id="ARBA00022741"/>
    </source>
</evidence>
<dbReference type="Gene3D" id="1.10.10.10">
    <property type="entry name" value="Winged helix-like DNA-binding domain superfamily/Winged helix DNA-binding domain"/>
    <property type="match status" value="1"/>
</dbReference>
<dbReference type="InterPro" id="IPR036390">
    <property type="entry name" value="WH_DNA-bd_sf"/>
</dbReference>
<feature type="domain" description="FtsK" evidence="18">
    <location>
        <begin position="456"/>
        <end position="647"/>
    </location>
</feature>
<dbReference type="GO" id="GO:0051301">
    <property type="term" value="P:cell division"/>
    <property type="evidence" value="ECO:0007669"/>
    <property type="project" value="UniProtKB-KW"/>
</dbReference>
<feature type="transmembrane region" description="Helical" evidence="17">
    <location>
        <begin position="135"/>
        <end position="154"/>
    </location>
</feature>
<keyword evidence="6 15" id="KW-0547">Nucleotide-binding</keyword>
<organism evidence="19 20">
    <name type="scientific">Roseiflexus castenholzii (strain DSM 13941 / HLO8)</name>
    <dbReference type="NCBI Taxonomy" id="383372"/>
    <lineage>
        <taxon>Bacteria</taxon>
        <taxon>Bacillati</taxon>
        <taxon>Chloroflexota</taxon>
        <taxon>Chloroflexia</taxon>
        <taxon>Chloroflexales</taxon>
        <taxon>Roseiflexineae</taxon>
        <taxon>Roseiflexaceae</taxon>
        <taxon>Roseiflexus</taxon>
    </lineage>
</organism>
<dbReference type="SMART" id="SM00382">
    <property type="entry name" value="AAA"/>
    <property type="match status" value="1"/>
</dbReference>
<dbReference type="Proteomes" id="UP000000263">
    <property type="component" value="Chromosome"/>
</dbReference>
<dbReference type="InterPro" id="IPR041027">
    <property type="entry name" value="FtsK_alpha"/>
</dbReference>
<name>A7NIJ0_ROSCS</name>
<evidence type="ECO:0000256" key="8">
    <source>
        <dbReference type="ARBA" id="ARBA00022840"/>
    </source>
</evidence>
<dbReference type="STRING" id="383372.Rcas_1193"/>
<evidence type="ECO:0000256" key="16">
    <source>
        <dbReference type="SAM" id="MobiDB-lite"/>
    </source>
</evidence>
<keyword evidence="5 17" id="KW-0812">Transmembrane</keyword>
<dbReference type="eggNOG" id="COG1674">
    <property type="taxonomic scope" value="Bacteria"/>
</dbReference>
<feature type="region of interest" description="Disordered" evidence="16">
    <location>
        <begin position="695"/>
        <end position="727"/>
    </location>
</feature>
<dbReference type="KEGG" id="rca:Rcas_1193"/>
<dbReference type="PANTHER" id="PTHR22683:SF41">
    <property type="entry name" value="DNA TRANSLOCASE FTSK"/>
    <property type="match status" value="1"/>
</dbReference>